<dbReference type="Proteomes" id="UP000053820">
    <property type="component" value="Unassembled WGS sequence"/>
</dbReference>
<dbReference type="AlphaFoldDB" id="A0A0C9V0I2"/>
<dbReference type="OrthoDB" id="10266696at2759"/>
<dbReference type="InterPro" id="IPR038508">
    <property type="entry name" value="ArfGAP_dom_sf"/>
</dbReference>
<feature type="compositionally biased region" description="Polar residues" evidence="2">
    <location>
        <begin position="135"/>
        <end position="145"/>
    </location>
</feature>
<organism evidence="4 5">
    <name type="scientific">Hydnomerulius pinastri MD-312</name>
    <dbReference type="NCBI Taxonomy" id="994086"/>
    <lineage>
        <taxon>Eukaryota</taxon>
        <taxon>Fungi</taxon>
        <taxon>Dikarya</taxon>
        <taxon>Basidiomycota</taxon>
        <taxon>Agaricomycotina</taxon>
        <taxon>Agaricomycetes</taxon>
        <taxon>Agaricomycetidae</taxon>
        <taxon>Boletales</taxon>
        <taxon>Boletales incertae sedis</taxon>
        <taxon>Leucogyrophana</taxon>
    </lineage>
</organism>
<evidence type="ECO:0000256" key="1">
    <source>
        <dbReference type="PROSITE-ProRule" id="PRU00288"/>
    </source>
</evidence>
<feature type="region of interest" description="Disordered" evidence="2">
    <location>
        <begin position="211"/>
        <end position="254"/>
    </location>
</feature>
<sequence length="407" mass="43015">MSRQDKATTDRNAKLLRELVKQPDNKVCADCKRNDPRWASWNLGVYLCIRCSGIHRGMGTHISRVKSIDLDMWTPEQMEAIQKWGNRRANLYWEAHLKSGHVPPDHKMESFIRSKYESRRWAMDGPPPSDPSVLEGSSQSSNGDTAQLVEQPAPTRTTHAPSASLSAPRAASPSVNASGPTRQQQPQSRQLLSSAIAGRANLNTQVPTLASPTSATASAAQPQPQPAPQDDLFSLDFHAPPAAKTSAPPPPVKDVKQDILSLFSSAPAPSPAPAAAPTSTQASNADAFGQFASVQTWDSFVPLVQPQTQAQAQPTSMVGSTGAGAWGVSSGWNAPAATTSANNIWGGAAITTNAAPAANQLNAFSTADIWGGSSTSTNSTASSLFASQAPAAPKKDDVFGDLWGDFK</sequence>
<evidence type="ECO:0000313" key="4">
    <source>
        <dbReference type="EMBL" id="KIJ58724.1"/>
    </source>
</evidence>
<dbReference type="PANTHER" id="PTHR45705:SF14">
    <property type="entry name" value="ARF-GAP DOMAIN-CONTAINING PROTEIN"/>
    <property type="match status" value="1"/>
</dbReference>
<dbReference type="PANTHER" id="PTHR45705">
    <property type="entry name" value="FI20236P1"/>
    <property type="match status" value="1"/>
</dbReference>
<dbReference type="InterPro" id="IPR001164">
    <property type="entry name" value="ArfGAP_dom"/>
</dbReference>
<keyword evidence="1" id="KW-0863">Zinc-finger</keyword>
<proteinExistence type="predicted"/>
<dbReference type="PROSITE" id="PS50115">
    <property type="entry name" value="ARFGAP"/>
    <property type="match status" value="1"/>
</dbReference>
<feature type="domain" description="Arf-GAP" evidence="3">
    <location>
        <begin position="13"/>
        <end position="131"/>
    </location>
</feature>
<dbReference type="GO" id="GO:0008270">
    <property type="term" value="F:zinc ion binding"/>
    <property type="evidence" value="ECO:0007669"/>
    <property type="project" value="UniProtKB-KW"/>
</dbReference>
<feature type="compositionally biased region" description="Low complexity" evidence="2">
    <location>
        <begin position="160"/>
        <end position="174"/>
    </location>
</feature>
<evidence type="ECO:0000313" key="5">
    <source>
        <dbReference type="Proteomes" id="UP000053820"/>
    </source>
</evidence>
<name>A0A0C9V0I2_9AGAM</name>
<feature type="region of interest" description="Disordered" evidence="2">
    <location>
        <begin position="120"/>
        <end position="191"/>
    </location>
</feature>
<dbReference type="Gene3D" id="1.10.220.150">
    <property type="entry name" value="Arf GTPase activating protein"/>
    <property type="match status" value="1"/>
</dbReference>
<gene>
    <name evidence="4" type="ORF">HYDPIDRAFT_141357</name>
</gene>
<dbReference type="GO" id="GO:0005096">
    <property type="term" value="F:GTPase activator activity"/>
    <property type="evidence" value="ECO:0007669"/>
    <property type="project" value="InterPro"/>
</dbReference>
<feature type="region of interest" description="Disordered" evidence="2">
    <location>
        <begin position="264"/>
        <end position="283"/>
    </location>
</feature>
<dbReference type="EMBL" id="KN839913">
    <property type="protein sequence ID" value="KIJ58724.1"/>
    <property type="molecule type" value="Genomic_DNA"/>
</dbReference>
<evidence type="ECO:0000259" key="3">
    <source>
        <dbReference type="PROSITE" id="PS50115"/>
    </source>
</evidence>
<dbReference type="SUPFAM" id="SSF57863">
    <property type="entry name" value="ArfGap/RecO-like zinc finger"/>
    <property type="match status" value="1"/>
</dbReference>
<dbReference type="SMART" id="SM00105">
    <property type="entry name" value="ArfGap"/>
    <property type="match status" value="1"/>
</dbReference>
<evidence type="ECO:0000256" key="2">
    <source>
        <dbReference type="SAM" id="MobiDB-lite"/>
    </source>
</evidence>
<dbReference type="CDD" id="cd08839">
    <property type="entry name" value="ArfGap_SMAP"/>
    <property type="match status" value="1"/>
</dbReference>
<dbReference type="HOGENOM" id="CLU_023062_3_0_1"/>
<protein>
    <recommendedName>
        <fullName evidence="3">Arf-GAP domain-containing protein</fullName>
    </recommendedName>
</protein>
<dbReference type="InterPro" id="IPR037278">
    <property type="entry name" value="ARFGAP/RecO"/>
</dbReference>
<dbReference type="PRINTS" id="PR00405">
    <property type="entry name" value="REVINTRACTNG"/>
</dbReference>
<dbReference type="Pfam" id="PF01412">
    <property type="entry name" value="ArfGap"/>
    <property type="match status" value="1"/>
</dbReference>
<feature type="compositionally biased region" description="Low complexity" evidence="2">
    <location>
        <begin position="211"/>
        <end position="222"/>
    </location>
</feature>
<dbReference type="FunFam" id="1.10.220.150:FF:000010">
    <property type="entry name" value="Stromal membrane-associated protein"/>
    <property type="match status" value="1"/>
</dbReference>
<feature type="compositionally biased region" description="Low complexity" evidence="2">
    <location>
        <begin position="182"/>
        <end position="191"/>
    </location>
</feature>
<keyword evidence="1" id="KW-0862">Zinc</keyword>
<dbReference type="InterPro" id="IPR051718">
    <property type="entry name" value="ARF_GTPase-activating"/>
</dbReference>
<accession>A0A0C9V0I2</accession>
<dbReference type="GO" id="GO:0005737">
    <property type="term" value="C:cytoplasm"/>
    <property type="evidence" value="ECO:0007669"/>
    <property type="project" value="TreeGrafter"/>
</dbReference>
<dbReference type="InterPro" id="IPR044732">
    <property type="entry name" value="ArfGAP_SMAP1-like"/>
</dbReference>
<keyword evidence="5" id="KW-1185">Reference proteome</keyword>
<reference evidence="4 5" key="1">
    <citation type="submission" date="2014-04" db="EMBL/GenBank/DDBJ databases">
        <title>Evolutionary Origins and Diversification of the Mycorrhizal Mutualists.</title>
        <authorList>
            <consortium name="DOE Joint Genome Institute"/>
            <consortium name="Mycorrhizal Genomics Consortium"/>
            <person name="Kohler A."/>
            <person name="Kuo A."/>
            <person name="Nagy L.G."/>
            <person name="Floudas D."/>
            <person name="Copeland A."/>
            <person name="Barry K.W."/>
            <person name="Cichocki N."/>
            <person name="Veneault-Fourrey C."/>
            <person name="LaButti K."/>
            <person name="Lindquist E.A."/>
            <person name="Lipzen A."/>
            <person name="Lundell T."/>
            <person name="Morin E."/>
            <person name="Murat C."/>
            <person name="Riley R."/>
            <person name="Ohm R."/>
            <person name="Sun H."/>
            <person name="Tunlid A."/>
            <person name="Henrissat B."/>
            <person name="Grigoriev I.V."/>
            <person name="Hibbett D.S."/>
            <person name="Martin F."/>
        </authorList>
    </citation>
    <scope>NUCLEOTIDE SEQUENCE [LARGE SCALE GENOMIC DNA]</scope>
    <source>
        <strain evidence="4 5">MD-312</strain>
    </source>
</reference>
<keyword evidence="1" id="KW-0479">Metal-binding</keyword>